<dbReference type="Proteomes" id="UP001219355">
    <property type="component" value="Chromosome 5"/>
</dbReference>
<feature type="compositionally biased region" description="Polar residues" evidence="7">
    <location>
        <begin position="50"/>
        <end position="60"/>
    </location>
</feature>
<dbReference type="InterPro" id="IPR017907">
    <property type="entry name" value="Znf_RING_CS"/>
</dbReference>
<proteinExistence type="predicted"/>
<evidence type="ECO:0000259" key="8">
    <source>
        <dbReference type="PROSITE" id="PS50089"/>
    </source>
</evidence>
<dbReference type="CDD" id="cd16536">
    <property type="entry name" value="RING-HC_RNF10"/>
    <property type="match status" value="1"/>
</dbReference>
<dbReference type="InterPro" id="IPR001841">
    <property type="entry name" value="Znf_RING"/>
</dbReference>
<feature type="compositionally biased region" description="Polar residues" evidence="7">
    <location>
        <begin position="737"/>
        <end position="746"/>
    </location>
</feature>
<dbReference type="InterPro" id="IPR013083">
    <property type="entry name" value="Znf_RING/FYVE/PHD"/>
</dbReference>
<dbReference type="GO" id="GO:0000976">
    <property type="term" value="F:transcription cis-regulatory region binding"/>
    <property type="evidence" value="ECO:0007669"/>
    <property type="project" value="TreeGrafter"/>
</dbReference>
<evidence type="ECO:0000313" key="10">
    <source>
        <dbReference type="Proteomes" id="UP001219355"/>
    </source>
</evidence>
<dbReference type="GO" id="GO:0008270">
    <property type="term" value="F:zinc ion binding"/>
    <property type="evidence" value="ECO:0007669"/>
    <property type="project" value="UniProtKB-KW"/>
</dbReference>
<evidence type="ECO:0000256" key="4">
    <source>
        <dbReference type="ARBA" id="ARBA00022771"/>
    </source>
</evidence>
<keyword evidence="10" id="KW-1185">Reference proteome</keyword>
<dbReference type="Gene3D" id="3.30.40.10">
    <property type="entry name" value="Zinc/RING finger domain, C3HC4 (zinc finger)"/>
    <property type="match status" value="1"/>
</dbReference>
<protein>
    <submittedName>
        <fullName evidence="9">RING-HC finger protein</fullName>
        <ecNumber evidence="9">1.3.1.71</ecNumber>
    </submittedName>
</protein>
<keyword evidence="4 6" id="KW-0863">Zinc-finger</keyword>
<feature type="region of interest" description="Disordered" evidence="7">
    <location>
        <begin position="579"/>
        <end position="690"/>
    </location>
</feature>
<comment type="subcellular location">
    <subcellularLocation>
        <location evidence="1">Cytoplasm</location>
    </subcellularLocation>
</comment>
<evidence type="ECO:0000256" key="6">
    <source>
        <dbReference type="PROSITE-ProRule" id="PRU00175"/>
    </source>
</evidence>
<feature type="compositionally biased region" description="Basic residues" evidence="7">
    <location>
        <begin position="62"/>
        <end position="71"/>
    </location>
</feature>
<dbReference type="SMART" id="SM00184">
    <property type="entry name" value="RING"/>
    <property type="match status" value="1"/>
</dbReference>
<keyword evidence="9" id="KW-0560">Oxidoreductase</keyword>
<sequence length="746" mass="83219">MSSASGPSPNPPKSVNIQNQPASVPTAQPYTGNPESSSQRRGSGNPVAARNTSGPRNNQARKQQHKRHRRPRLVDEDAFAETVAVKNTMSRKGQTSITHLMNFSLPPRPHHHHHHHATYRPSRRHNGWSVRSGAVDKARYVHANYRFIVNPTKNYHAQATNADVHLDWDTVLQVLVSSETQKTSCPICLSTPIAPRMAKCGHIFCLPCLIRYMHSADDSNPIPEKRPRWKKCPICWDAVYLSDMRCVAWYTGQQADMLMEGGDVLLRLVWRMPGSTLALPRDGATIGPKEDIPWFHIADVPDYARIMKGGEDYVLSHYETEIEDLRKLEHEDELLFGEDSTWTGKAIATIKDAKEKVKGIGNPPELTRESVERRPTQSILSCIGPPEGTSDVYFVQRALKSGNCSPNLPTPSESRNLSINSTMIGETSDISSDISKLTVDCIEANISSRIGNTIPLSQSKAPEGLGLSDAGHLSDQPYYFYQALPHFYLSPLDIRILKAEFGEFSRFPSTILPRIEHISTGHIVDDDLRKRAKYLGHLPYGCEVNFLECDWTELVGPAILEKFSPEIIRRRKRNLEKVAREEKERIRVEKEEDDKRWAAARRKRPSISAPSNQPFSDSDFQPLAAPSTADTAAFGTNFPPSSPPFRGSQGQNHPSFDVLASPSSSPPTRRTVWGTAAMESSSEPLPYRRQNQADDGWFQGWEKELLTADQEGIFASGENAAPTAGSGKKKKNKKITIMSTNARRAA</sequence>
<feature type="compositionally biased region" description="Basic and acidic residues" evidence="7">
    <location>
        <begin position="579"/>
        <end position="597"/>
    </location>
</feature>
<dbReference type="EMBL" id="CP120631">
    <property type="protein sequence ID" value="WEW61785.1"/>
    <property type="molecule type" value="Genomic_DNA"/>
</dbReference>
<dbReference type="SUPFAM" id="SSF57850">
    <property type="entry name" value="RING/U-box"/>
    <property type="match status" value="1"/>
</dbReference>
<gene>
    <name evidence="9" type="ORF">PRK78_007281</name>
</gene>
<feature type="region of interest" description="Disordered" evidence="7">
    <location>
        <begin position="714"/>
        <end position="746"/>
    </location>
</feature>
<keyword evidence="2" id="KW-0963">Cytoplasm</keyword>
<dbReference type="EC" id="1.3.1.71" evidence="9"/>
<dbReference type="FunFam" id="3.30.40.10:FF:000512">
    <property type="entry name" value="RING finger domain protein"/>
    <property type="match status" value="1"/>
</dbReference>
<evidence type="ECO:0000256" key="1">
    <source>
        <dbReference type="ARBA" id="ARBA00004496"/>
    </source>
</evidence>
<dbReference type="GO" id="GO:0000246">
    <property type="term" value="F:Delta24(24-1) sterol reductase activity"/>
    <property type="evidence" value="ECO:0007669"/>
    <property type="project" value="UniProtKB-EC"/>
</dbReference>
<dbReference type="Pfam" id="PF00097">
    <property type="entry name" value="zf-C3HC4"/>
    <property type="match status" value="1"/>
</dbReference>
<dbReference type="InterPro" id="IPR018957">
    <property type="entry name" value="Znf_C3HC4_RING-type"/>
</dbReference>
<dbReference type="PANTHER" id="PTHR12983">
    <property type="entry name" value="RING FINGER 10 FAMILY MEMBER"/>
    <property type="match status" value="1"/>
</dbReference>
<evidence type="ECO:0000256" key="3">
    <source>
        <dbReference type="ARBA" id="ARBA00022723"/>
    </source>
</evidence>
<feature type="domain" description="RING-type" evidence="8">
    <location>
        <begin position="185"/>
        <end position="235"/>
    </location>
</feature>
<dbReference type="GO" id="GO:0045944">
    <property type="term" value="P:positive regulation of transcription by RNA polymerase II"/>
    <property type="evidence" value="ECO:0007669"/>
    <property type="project" value="TreeGrafter"/>
</dbReference>
<organism evidence="9 10">
    <name type="scientific">Emydomyces testavorans</name>
    <dbReference type="NCBI Taxonomy" id="2070801"/>
    <lineage>
        <taxon>Eukaryota</taxon>
        <taxon>Fungi</taxon>
        <taxon>Dikarya</taxon>
        <taxon>Ascomycota</taxon>
        <taxon>Pezizomycotina</taxon>
        <taxon>Eurotiomycetes</taxon>
        <taxon>Eurotiomycetidae</taxon>
        <taxon>Onygenales</taxon>
        <taxon>Nannizziopsiaceae</taxon>
        <taxon>Emydomyces</taxon>
    </lineage>
</organism>
<feature type="region of interest" description="Disordered" evidence="7">
    <location>
        <begin position="1"/>
        <end position="78"/>
    </location>
</feature>
<dbReference type="InterPro" id="IPR039739">
    <property type="entry name" value="MAG2/RNF10"/>
</dbReference>
<evidence type="ECO:0000256" key="2">
    <source>
        <dbReference type="ARBA" id="ARBA00022490"/>
    </source>
</evidence>
<name>A0AAF0DMY3_9EURO</name>
<accession>A0AAF0DMY3</accession>
<evidence type="ECO:0000256" key="5">
    <source>
        <dbReference type="ARBA" id="ARBA00022833"/>
    </source>
</evidence>
<keyword evidence="5" id="KW-0862">Zinc</keyword>
<keyword evidence="3" id="KW-0479">Metal-binding</keyword>
<reference evidence="9" key="1">
    <citation type="submission" date="2023-03" db="EMBL/GenBank/DDBJ databases">
        <title>Emydomyces testavorans Genome Sequence.</title>
        <authorList>
            <person name="Hoyer L."/>
        </authorList>
    </citation>
    <scope>NUCLEOTIDE SEQUENCE</scope>
    <source>
        <strain evidence="9">16-2883</strain>
    </source>
</reference>
<dbReference type="PANTHER" id="PTHR12983:SF9">
    <property type="entry name" value="E3 UBIQUITIN-PROTEIN LIGASE RNF10"/>
    <property type="match status" value="1"/>
</dbReference>
<dbReference type="PROSITE" id="PS50089">
    <property type="entry name" value="ZF_RING_2"/>
    <property type="match status" value="1"/>
</dbReference>
<feature type="compositionally biased region" description="Polar residues" evidence="7">
    <location>
        <begin position="1"/>
        <end position="42"/>
    </location>
</feature>
<dbReference type="GO" id="GO:0005737">
    <property type="term" value="C:cytoplasm"/>
    <property type="evidence" value="ECO:0007669"/>
    <property type="project" value="UniProtKB-SubCell"/>
</dbReference>
<evidence type="ECO:0000256" key="7">
    <source>
        <dbReference type="SAM" id="MobiDB-lite"/>
    </source>
</evidence>
<dbReference type="PROSITE" id="PS00518">
    <property type="entry name" value="ZF_RING_1"/>
    <property type="match status" value="1"/>
</dbReference>
<evidence type="ECO:0000313" key="9">
    <source>
        <dbReference type="EMBL" id="WEW61785.1"/>
    </source>
</evidence>
<feature type="compositionally biased region" description="Polar residues" evidence="7">
    <location>
        <begin position="608"/>
        <end position="619"/>
    </location>
</feature>
<dbReference type="AlphaFoldDB" id="A0AAF0DMY3"/>